<protein>
    <submittedName>
        <fullName evidence="2">Uncharacterized protein</fullName>
    </submittedName>
</protein>
<evidence type="ECO:0000313" key="3">
    <source>
        <dbReference type="Proteomes" id="UP001321542"/>
    </source>
</evidence>
<gene>
    <name evidence="2" type="ORF">SGFS_038880</name>
</gene>
<evidence type="ECO:0000256" key="1">
    <source>
        <dbReference type="SAM" id="MobiDB-lite"/>
    </source>
</evidence>
<feature type="region of interest" description="Disordered" evidence="1">
    <location>
        <begin position="35"/>
        <end position="77"/>
    </location>
</feature>
<accession>A0ABM7F7U3</accession>
<organism evidence="2 3">
    <name type="scientific">Streptomyces graminofaciens</name>
    <dbReference type="NCBI Taxonomy" id="68212"/>
    <lineage>
        <taxon>Bacteria</taxon>
        <taxon>Bacillati</taxon>
        <taxon>Actinomycetota</taxon>
        <taxon>Actinomycetes</taxon>
        <taxon>Kitasatosporales</taxon>
        <taxon>Streptomycetaceae</taxon>
        <taxon>Streptomyces</taxon>
    </lineage>
</organism>
<sequence>MPGFVAGRSSFSQAATADEGDGFCAGGGPGACTGAGGMPGIPGAPAPTPGVPAGMGGRAGAGGTSGGPVGRGTGFACVPRASRVPSLSIALAP</sequence>
<reference evidence="2 3" key="2">
    <citation type="journal article" date="2023" name="ChemBioChem">
        <title>Acyltransferase Domain Exchange between Two Independent Type I Polyketide Synthases in the Same Producer Strain of Macrolide Antibiotics.</title>
        <authorList>
            <person name="Kudo F."/>
            <person name="Kishikawa K."/>
            <person name="Tsuboi K."/>
            <person name="Kido T."/>
            <person name="Usui T."/>
            <person name="Hashimoto J."/>
            <person name="Shin-Ya K."/>
            <person name="Miyanaga A."/>
            <person name="Eguchi T."/>
        </authorList>
    </citation>
    <scope>NUCLEOTIDE SEQUENCE [LARGE SCALE GENOMIC DNA]</scope>
    <source>
        <strain evidence="2 3">A-8890</strain>
    </source>
</reference>
<dbReference type="Proteomes" id="UP001321542">
    <property type="component" value="Chromosome"/>
</dbReference>
<evidence type="ECO:0000313" key="2">
    <source>
        <dbReference type="EMBL" id="BBC32594.1"/>
    </source>
</evidence>
<feature type="compositionally biased region" description="Gly residues" evidence="1">
    <location>
        <begin position="53"/>
        <end position="73"/>
    </location>
</feature>
<dbReference type="EMBL" id="AP018448">
    <property type="protein sequence ID" value="BBC32594.1"/>
    <property type="molecule type" value="Genomic_DNA"/>
</dbReference>
<reference evidence="2 3" key="1">
    <citation type="journal article" date="2010" name="ChemBioChem">
        <title>Cloning and characterization of the biosynthetic gene cluster of 16-membered macrolide antibiotic FD-891: involvement of a dual functional cytochrome P450 monooxygenase catalyzing epoxidation and hydroxylation.</title>
        <authorList>
            <person name="Kudo F."/>
            <person name="Motegi A."/>
            <person name="Mizoue K."/>
            <person name="Eguchi T."/>
        </authorList>
    </citation>
    <scope>NUCLEOTIDE SEQUENCE [LARGE SCALE GENOMIC DNA]</scope>
    <source>
        <strain evidence="2 3">A-8890</strain>
    </source>
</reference>
<name>A0ABM7F7U3_9ACTN</name>
<proteinExistence type="predicted"/>
<keyword evidence="3" id="KW-1185">Reference proteome</keyword>